<evidence type="ECO:0000313" key="1">
    <source>
        <dbReference type="EMBL" id="CAG8599551.1"/>
    </source>
</evidence>
<dbReference type="InterPro" id="IPR027434">
    <property type="entry name" value="Homing_endonucl"/>
</dbReference>
<keyword evidence="2" id="KW-1185">Reference proteome</keyword>
<proteinExistence type="predicted"/>
<accession>A0A9N9GC16</accession>
<reference evidence="1" key="1">
    <citation type="submission" date="2021-06" db="EMBL/GenBank/DDBJ databases">
        <authorList>
            <person name="Kallberg Y."/>
            <person name="Tangrot J."/>
            <person name="Rosling A."/>
        </authorList>
    </citation>
    <scope>NUCLEOTIDE SEQUENCE</scope>
    <source>
        <strain evidence="1">UK204</strain>
    </source>
</reference>
<dbReference type="EMBL" id="CAJVPQ010002503">
    <property type="protein sequence ID" value="CAG8599551.1"/>
    <property type="molecule type" value="Genomic_DNA"/>
</dbReference>
<comment type="caution">
    <text evidence="1">The sequence shown here is derived from an EMBL/GenBank/DDBJ whole genome shotgun (WGS) entry which is preliminary data.</text>
</comment>
<gene>
    <name evidence="1" type="ORF">FCALED_LOCUS8522</name>
</gene>
<dbReference type="AlphaFoldDB" id="A0A9N9GC16"/>
<dbReference type="Proteomes" id="UP000789570">
    <property type="component" value="Unassembled WGS sequence"/>
</dbReference>
<protein>
    <submittedName>
        <fullName evidence="1">17434_t:CDS:1</fullName>
    </submittedName>
</protein>
<name>A0A9N9GC16_9GLOM</name>
<dbReference type="Gene3D" id="3.10.28.10">
    <property type="entry name" value="Homing endonucleases"/>
    <property type="match status" value="1"/>
</dbReference>
<organism evidence="1 2">
    <name type="scientific">Funneliformis caledonium</name>
    <dbReference type="NCBI Taxonomy" id="1117310"/>
    <lineage>
        <taxon>Eukaryota</taxon>
        <taxon>Fungi</taxon>
        <taxon>Fungi incertae sedis</taxon>
        <taxon>Mucoromycota</taxon>
        <taxon>Glomeromycotina</taxon>
        <taxon>Glomeromycetes</taxon>
        <taxon>Glomerales</taxon>
        <taxon>Glomeraceae</taxon>
        <taxon>Funneliformis</taxon>
    </lineage>
</organism>
<dbReference type="OrthoDB" id="10548287at2759"/>
<sequence length="168" mass="19609">MSAHPILELYKGYNSTICWKSLRASSTSLFPKEVRISEDWAISRKPKANLAEVNFIQLKLEMLNFAILNKARRVFNGMYLFSIKGLDFIMWQAVLDMMNRKDHLKVGGIELKIRELQRHNRAFIHPIVLNAMMHLRPDLGERLRDRDIVQTPTSDLSLKNSLWDKEVT</sequence>
<evidence type="ECO:0000313" key="2">
    <source>
        <dbReference type="Proteomes" id="UP000789570"/>
    </source>
</evidence>